<name>A0AAV7I7J1_COTGL</name>
<dbReference type="Proteomes" id="UP000826195">
    <property type="component" value="Unassembled WGS sequence"/>
</dbReference>
<comment type="caution">
    <text evidence="2">The sequence shown here is derived from an EMBL/GenBank/DDBJ whole genome shotgun (WGS) entry which is preliminary data.</text>
</comment>
<feature type="compositionally biased region" description="Basic and acidic residues" evidence="1">
    <location>
        <begin position="39"/>
        <end position="50"/>
    </location>
</feature>
<sequence>MLRNLIHGQTTVDRLIGFTPRDLIRTHYDALNEMNRSVNDGDKSPKRIGRDSTAPSSILQLQTSLKEGEGGRNPKGNRWLDRFFFFHLKGRWLNSKLGKSPSVNLSSFLYFLETQYGRY</sequence>
<protein>
    <submittedName>
        <fullName evidence="2">Uncharacterized protein</fullName>
    </submittedName>
</protein>
<dbReference type="AlphaFoldDB" id="A0AAV7I7J1"/>
<keyword evidence="3" id="KW-1185">Reference proteome</keyword>
<accession>A0AAV7I7J1</accession>
<feature type="region of interest" description="Disordered" evidence="1">
    <location>
        <begin position="35"/>
        <end position="77"/>
    </location>
</feature>
<feature type="compositionally biased region" description="Polar residues" evidence="1">
    <location>
        <begin position="53"/>
        <end position="65"/>
    </location>
</feature>
<dbReference type="EMBL" id="JAHXZJ010002237">
    <property type="protein sequence ID" value="KAH0547284.1"/>
    <property type="molecule type" value="Genomic_DNA"/>
</dbReference>
<evidence type="ECO:0000313" key="2">
    <source>
        <dbReference type="EMBL" id="KAH0547284.1"/>
    </source>
</evidence>
<evidence type="ECO:0000313" key="3">
    <source>
        <dbReference type="Proteomes" id="UP000826195"/>
    </source>
</evidence>
<gene>
    <name evidence="2" type="ORF">KQX54_018371</name>
</gene>
<evidence type="ECO:0000256" key="1">
    <source>
        <dbReference type="SAM" id="MobiDB-lite"/>
    </source>
</evidence>
<organism evidence="2 3">
    <name type="scientific">Cotesia glomerata</name>
    <name type="common">Lepidopteran parasitic wasp</name>
    <name type="synonym">Apanteles glomeratus</name>
    <dbReference type="NCBI Taxonomy" id="32391"/>
    <lineage>
        <taxon>Eukaryota</taxon>
        <taxon>Metazoa</taxon>
        <taxon>Ecdysozoa</taxon>
        <taxon>Arthropoda</taxon>
        <taxon>Hexapoda</taxon>
        <taxon>Insecta</taxon>
        <taxon>Pterygota</taxon>
        <taxon>Neoptera</taxon>
        <taxon>Endopterygota</taxon>
        <taxon>Hymenoptera</taxon>
        <taxon>Apocrita</taxon>
        <taxon>Ichneumonoidea</taxon>
        <taxon>Braconidae</taxon>
        <taxon>Microgastrinae</taxon>
        <taxon>Cotesia</taxon>
    </lineage>
</organism>
<reference evidence="2 3" key="1">
    <citation type="journal article" date="2021" name="J. Hered.">
        <title>A chromosome-level genome assembly of the parasitoid wasp, Cotesia glomerata (Hymenoptera: Braconidae).</title>
        <authorList>
            <person name="Pinto B.J."/>
            <person name="Weis J.J."/>
            <person name="Gamble T."/>
            <person name="Ode P.J."/>
            <person name="Paul R."/>
            <person name="Zaspel J.M."/>
        </authorList>
    </citation>
    <scope>NUCLEOTIDE SEQUENCE [LARGE SCALE GENOMIC DNA]</scope>
    <source>
        <strain evidence="2">CgM1</strain>
    </source>
</reference>
<proteinExistence type="predicted"/>